<feature type="domain" description="Glycosyltransferase 2-like" evidence="7">
    <location>
        <begin position="18"/>
        <end position="179"/>
    </location>
</feature>
<evidence type="ECO:0000256" key="1">
    <source>
        <dbReference type="ARBA" id="ARBA00004202"/>
    </source>
</evidence>
<protein>
    <recommendedName>
        <fullName evidence="7">Glycosyltransferase 2-like domain-containing protein</fullName>
    </recommendedName>
</protein>
<evidence type="ECO:0000256" key="5">
    <source>
        <dbReference type="ARBA" id="ARBA00022944"/>
    </source>
</evidence>
<dbReference type="Pfam" id="PF04464">
    <property type="entry name" value="Glyphos_transf"/>
    <property type="match status" value="1"/>
</dbReference>
<organism evidence="8 9">
    <name type="scientific">Ignatzschineria cameli</name>
    <dbReference type="NCBI Taxonomy" id="2182793"/>
    <lineage>
        <taxon>Bacteria</taxon>
        <taxon>Pseudomonadati</taxon>
        <taxon>Pseudomonadota</taxon>
        <taxon>Gammaproteobacteria</taxon>
        <taxon>Cardiobacteriales</taxon>
        <taxon>Ignatzschineriaceae</taxon>
        <taxon>Ignatzschineria</taxon>
    </lineage>
</organism>
<dbReference type="InterPro" id="IPR001173">
    <property type="entry name" value="Glyco_trans_2-like"/>
</dbReference>
<dbReference type="GO" id="GO:0005886">
    <property type="term" value="C:plasma membrane"/>
    <property type="evidence" value="ECO:0007669"/>
    <property type="project" value="UniProtKB-SubCell"/>
</dbReference>
<evidence type="ECO:0000256" key="6">
    <source>
        <dbReference type="ARBA" id="ARBA00023136"/>
    </source>
</evidence>
<gene>
    <name evidence="8" type="ORF">DC077_00180</name>
</gene>
<dbReference type="InterPro" id="IPR007554">
    <property type="entry name" value="Glycerophosphate_synth"/>
</dbReference>
<comment type="similarity">
    <text evidence="2">Belongs to the CDP-glycerol glycerophosphotransferase family.</text>
</comment>
<keyword evidence="5" id="KW-0777">Teichoic acid biosynthesis</keyword>
<dbReference type="SUPFAM" id="SSF53756">
    <property type="entry name" value="UDP-Glycosyltransferase/glycogen phosphorylase"/>
    <property type="match status" value="1"/>
</dbReference>
<dbReference type="PANTHER" id="PTHR37316:SF3">
    <property type="entry name" value="TEICHOIC ACID GLYCEROL-PHOSPHATE TRANSFERASE"/>
    <property type="match status" value="1"/>
</dbReference>
<sequence length="1167" mass="135240">MNKKNTLRIMDKSMPLVSIIIPVYNVEKYLKECLLSIQRQTYPNLEIILINDGSTDSSLSIAEEFANLDERIIIYSKENGGLSSARNKGIELATGKYIWFIDSDDLIQKNAVKVFVDILEKTGSDFAVGSYCRFNSFGYMQAAHWIRQAHHAKQEKLKLQDYTDILVNAIACSKMIKREFILKNNLYFPIGVLYEDQLWSAKLYSSAKAFDILPDIIYDWRVRDDMSSISQQSKNVDNLKAILTAVLTSLEEFDRQGLSDVARDRVVQFMSNNMREYLSCIDYAGIEYMEELSEKLTTMTQRLSLSDWKDIPAHLAALQWLLIQKDFDKVRESLDLGIRNTNTMSAIAQDQSIVLKVPFWNDPEVSYPQEVLSLKENQYVPNIELRKSYWIDRNQLFLEGWSYVPLLDPNDENLEVQVFLVSEQDQASQIELDVNWFCHSQLDRISNHQINDYRRWGFRLFLDIDQLNLQHKYNYRLNFVFNINNTQRVESLKKIATWGAAGKIQPSNTDLGVGVRFTSSKKDNAFLLSIEKKEIFAEAIYQDNKSVVLNIRSSSELAAVKIIEINKKGLESNSVLFNISGIGDKKYICRIDGNMTKSADFDHWLIRAVDKYGVLKIIAWPQYIDYPIELRGNNFKSVVYQTAYGNVGLRELVETYYFKEMTEKSNSLLLEGKLYGVDAINKISVILSSDKTQIECEVKCINHEKTIIEIPYTKDFYGQKTFLSPGHYKLIVNVNNKEVRYLYSASIAQLLPNWLNAQSPIVGRIESHPTQNNLNLIVQPSIPLKEQGARKIHEYVLGHQNSENIIDEKIVFFRTYYGESTTCNAVGIHKELYNRNEGYKLYWSVRDSSVKVPEGGIPIVEKSKEWFELYSKAKYIIDNTHQPEFYSKKKGQIVIATFHGYPFKLTGIPYWEANDYPQNRIDSFLRRHDQWDYLLSPAPYATPILKNVFPSKNAKILEIGYPRNDVFFAEERDNIRRDVRKRLGIKEHQIAILYAPTYRDNYSLDEFRAKMIDYLDLEFLTSSLNDNYVFLLRGHMMNTRMGSSIDLNNKIIDVSDYPEISDLCLASDTAILDYSSLRFDYALTGKPMIFFVPDLEDYLGEIRGSLVPYEDTAAGPLVKTSKKVLYWISNLNKWDKFYQDKRKEFINTYMPLEDGKASQRFVDEVFK</sequence>
<dbReference type="GO" id="GO:0047355">
    <property type="term" value="F:CDP-glycerol glycerophosphotransferase activity"/>
    <property type="evidence" value="ECO:0007669"/>
    <property type="project" value="InterPro"/>
</dbReference>
<evidence type="ECO:0000313" key="8">
    <source>
        <dbReference type="EMBL" id="PWD87741.1"/>
    </source>
</evidence>
<keyword evidence="3" id="KW-1003">Cell membrane</keyword>
<reference evidence="9" key="1">
    <citation type="submission" date="2018-05" db="EMBL/GenBank/DDBJ databases">
        <title>Ignatzschineria dubaiensis sp. nov., isolated from necrotic foot tissues of dromedaries (Camelus dromedarius) and associated maggots in Dubai, United Arab Emirates.</title>
        <authorList>
            <person name="Tsang C.C."/>
            <person name="Tang J.Y.M."/>
            <person name="Fong J.Y.H."/>
            <person name="Kinne J."/>
            <person name="Lee H.H."/>
            <person name="Joseph M."/>
            <person name="Jose S."/>
            <person name="Schuster R.K."/>
            <person name="Tang Y."/>
            <person name="Sivakumar S."/>
            <person name="Chen J.H.K."/>
            <person name="Teng J.L.L."/>
            <person name="Lau S.K.P."/>
            <person name="Wernery U."/>
            <person name="Woo P.C.Y."/>
        </authorList>
    </citation>
    <scope>NUCLEOTIDE SEQUENCE [LARGE SCALE GENOMIC DNA]</scope>
    <source>
        <strain evidence="9">UAE-HKU57</strain>
    </source>
</reference>
<dbReference type="Gene3D" id="3.40.50.11820">
    <property type="match status" value="1"/>
</dbReference>
<dbReference type="InterPro" id="IPR029044">
    <property type="entry name" value="Nucleotide-diphossugar_trans"/>
</dbReference>
<dbReference type="SUPFAM" id="SSF53448">
    <property type="entry name" value="Nucleotide-diphospho-sugar transferases"/>
    <property type="match status" value="1"/>
</dbReference>
<evidence type="ECO:0000313" key="9">
    <source>
        <dbReference type="Proteomes" id="UP000245059"/>
    </source>
</evidence>
<comment type="subcellular location">
    <subcellularLocation>
        <location evidence="1">Cell membrane</location>
        <topology evidence="1">Peripheral membrane protein</topology>
    </subcellularLocation>
</comment>
<dbReference type="InterPro" id="IPR043148">
    <property type="entry name" value="TagF_C"/>
</dbReference>
<comment type="caution">
    <text evidence="8">The sequence shown here is derived from an EMBL/GenBank/DDBJ whole genome shotgun (WGS) entry which is preliminary data.</text>
</comment>
<evidence type="ECO:0000259" key="7">
    <source>
        <dbReference type="Pfam" id="PF00535"/>
    </source>
</evidence>
<dbReference type="Gene3D" id="3.90.550.10">
    <property type="entry name" value="Spore Coat Polysaccharide Biosynthesis Protein SpsA, Chain A"/>
    <property type="match status" value="1"/>
</dbReference>
<dbReference type="AlphaFoldDB" id="A0A2U2ASP0"/>
<dbReference type="Gene3D" id="3.40.50.12580">
    <property type="match status" value="1"/>
</dbReference>
<dbReference type="Proteomes" id="UP000245059">
    <property type="component" value="Unassembled WGS sequence"/>
</dbReference>
<dbReference type="PANTHER" id="PTHR37316">
    <property type="entry name" value="TEICHOIC ACID GLYCEROL-PHOSPHATE PRIMASE"/>
    <property type="match status" value="1"/>
</dbReference>
<proteinExistence type="inferred from homology"/>
<dbReference type="CDD" id="cd00761">
    <property type="entry name" value="Glyco_tranf_GTA_type"/>
    <property type="match status" value="1"/>
</dbReference>
<dbReference type="EMBL" id="QEWW01000001">
    <property type="protein sequence ID" value="PWD87741.1"/>
    <property type="molecule type" value="Genomic_DNA"/>
</dbReference>
<dbReference type="Pfam" id="PF00535">
    <property type="entry name" value="Glycos_transf_2"/>
    <property type="match status" value="1"/>
</dbReference>
<evidence type="ECO:0000256" key="2">
    <source>
        <dbReference type="ARBA" id="ARBA00010488"/>
    </source>
</evidence>
<dbReference type="InterPro" id="IPR043149">
    <property type="entry name" value="TagF_N"/>
</dbReference>
<keyword evidence="6" id="KW-0472">Membrane</keyword>
<dbReference type="RefSeq" id="WP_109217716.1">
    <property type="nucleotide sequence ID" value="NZ_QEWW01000001.1"/>
</dbReference>
<dbReference type="InterPro" id="IPR051612">
    <property type="entry name" value="Teichoic_Acid_Biosynth"/>
</dbReference>
<name>A0A2U2ASP0_9GAMM</name>
<dbReference type="GO" id="GO:0019350">
    <property type="term" value="P:teichoic acid biosynthetic process"/>
    <property type="evidence" value="ECO:0007669"/>
    <property type="project" value="UniProtKB-KW"/>
</dbReference>
<evidence type="ECO:0000256" key="4">
    <source>
        <dbReference type="ARBA" id="ARBA00022679"/>
    </source>
</evidence>
<keyword evidence="4" id="KW-0808">Transferase</keyword>
<accession>A0A2U2ASP0</accession>
<evidence type="ECO:0000256" key="3">
    <source>
        <dbReference type="ARBA" id="ARBA00022475"/>
    </source>
</evidence>